<dbReference type="AlphaFoldDB" id="A0A7V2WM59"/>
<dbReference type="Proteomes" id="UP000885722">
    <property type="component" value="Unassembled WGS sequence"/>
</dbReference>
<proteinExistence type="predicted"/>
<keyword evidence="1" id="KW-0812">Transmembrane</keyword>
<name>A0A7V2WM59_9BACT</name>
<evidence type="ECO:0000256" key="1">
    <source>
        <dbReference type="SAM" id="Phobius"/>
    </source>
</evidence>
<feature type="transmembrane region" description="Helical" evidence="1">
    <location>
        <begin position="103"/>
        <end position="120"/>
    </location>
</feature>
<evidence type="ECO:0000259" key="2">
    <source>
        <dbReference type="Pfam" id="PF00462"/>
    </source>
</evidence>
<sequence length="260" mass="28792">MKFISRVFLPLLLLIYIGYETWLKLHHESLCSATGCRLAGELLRFPSIYLNYLGMAAVGAILLFGLLSLFKPAFEKLYFITLYAAIAFESIMIGYQVLANPEPCLFCLGVYGGLLLIALLSRPRWFLYALPAIFAIFFALSDLAIPRNAALITKDGLYLIASDHCPHCRKVKTYFTEKKIPYTKLDVSDPSVRHLAKSLGIDEIPILLKRKGGKTTILYGDRPIIASFEHSEKSGTTESGTLPVTAADLYANPDEGGCTL</sequence>
<feature type="transmembrane region" description="Helical" evidence="1">
    <location>
        <begin position="49"/>
        <end position="70"/>
    </location>
</feature>
<keyword evidence="1" id="KW-1133">Transmembrane helix</keyword>
<dbReference type="Pfam" id="PF00462">
    <property type="entry name" value="Glutaredoxin"/>
    <property type="match status" value="1"/>
</dbReference>
<evidence type="ECO:0000313" key="3">
    <source>
        <dbReference type="EMBL" id="HFC04001.1"/>
    </source>
</evidence>
<protein>
    <recommendedName>
        <fullName evidence="2">Glutaredoxin domain-containing protein</fullName>
    </recommendedName>
</protein>
<dbReference type="PROSITE" id="PS51354">
    <property type="entry name" value="GLUTAREDOXIN_2"/>
    <property type="match status" value="1"/>
</dbReference>
<dbReference type="InterPro" id="IPR002109">
    <property type="entry name" value="Glutaredoxin"/>
</dbReference>
<dbReference type="Gene3D" id="3.40.30.10">
    <property type="entry name" value="Glutaredoxin"/>
    <property type="match status" value="1"/>
</dbReference>
<gene>
    <name evidence="3" type="ORF">ENJ74_03930</name>
</gene>
<keyword evidence="1" id="KW-0472">Membrane</keyword>
<dbReference type="InterPro" id="IPR036249">
    <property type="entry name" value="Thioredoxin-like_sf"/>
</dbReference>
<comment type="caution">
    <text evidence="3">The sequence shown here is derived from an EMBL/GenBank/DDBJ whole genome shotgun (WGS) entry which is preliminary data.</text>
</comment>
<dbReference type="SUPFAM" id="SSF52833">
    <property type="entry name" value="Thioredoxin-like"/>
    <property type="match status" value="1"/>
</dbReference>
<feature type="domain" description="Glutaredoxin" evidence="2">
    <location>
        <begin position="162"/>
        <end position="193"/>
    </location>
</feature>
<feature type="non-terminal residue" evidence="3">
    <location>
        <position position="260"/>
    </location>
</feature>
<accession>A0A7V2WM59</accession>
<reference evidence="3" key="1">
    <citation type="journal article" date="2020" name="mSystems">
        <title>Genome- and Community-Level Interaction Insights into Carbon Utilization and Element Cycling Functions of Hydrothermarchaeota in Hydrothermal Sediment.</title>
        <authorList>
            <person name="Zhou Z."/>
            <person name="Liu Y."/>
            <person name="Xu W."/>
            <person name="Pan J."/>
            <person name="Luo Z.H."/>
            <person name="Li M."/>
        </authorList>
    </citation>
    <scope>NUCLEOTIDE SEQUENCE [LARGE SCALE GENOMIC DNA]</scope>
    <source>
        <strain evidence="3">HyVt-513</strain>
    </source>
</reference>
<feature type="transmembrane region" description="Helical" evidence="1">
    <location>
        <begin position="125"/>
        <end position="145"/>
    </location>
</feature>
<organism evidence="3">
    <name type="scientific">Nitratifractor salsuginis</name>
    <dbReference type="NCBI Taxonomy" id="269261"/>
    <lineage>
        <taxon>Bacteria</taxon>
        <taxon>Pseudomonadati</taxon>
        <taxon>Campylobacterota</taxon>
        <taxon>Epsilonproteobacteria</taxon>
        <taxon>Campylobacterales</taxon>
        <taxon>Sulfurovaceae</taxon>
        <taxon>Nitratifractor</taxon>
    </lineage>
</organism>
<dbReference type="EMBL" id="DRNO01000268">
    <property type="protein sequence ID" value="HFC04001.1"/>
    <property type="molecule type" value="Genomic_DNA"/>
</dbReference>
<feature type="transmembrane region" description="Helical" evidence="1">
    <location>
        <begin position="77"/>
        <end position="97"/>
    </location>
</feature>